<organism evidence="3 4">
    <name type="scientific">Turnera subulata</name>
    <dbReference type="NCBI Taxonomy" id="218843"/>
    <lineage>
        <taxon>Eukaryota</taxon>
        <taxon>Viridiplantae</taxon>
        <taxon>Streptophyta</taxon>
        <taxon>Embryophyta</taxon>
        <taxon>Tracheophyta</taxon>
        <taxon>Spermatophyta</taxon>
        <taxon>Magnoliopsida</taxon>
        <taxon>eudicotyledons</taxon>
        <taxon>Gunneridae</taxon>
        <taxon>Pentapetalae</taxon>
        <taxon>rosids</taxon>
        <taxon>fabids</taxon>
        <taxon>Malpighiales</taxon>
        <taxon>Passifloraceae</taxon>
        <taxon>Turnera</taxon>
    </lineage>
</organism>
<name>A0A9Q0F7B3_9ROSI</name>
<dbReference type="Pfam" id="PF13961">
    <property type="entry name" value="DUF4219"/>
    <property type="match status" value="1"/>
</dbReference>
<feature type="domain" description="DUF4219" evidence="2">
    <location>
        <begin position="24"/>
        <end position="44"/>
    </location>
</feature>
<dbReference type="InterPro" id="IPR025314">
    <property type="entry name" value="DUF4219"/>
</dbReference>
<dbReference type="EMBL" id="JAKUCV010007019">
    <property type="protein sequence ID" value="KAJ4825036.1"/>
    <property type="molecule type" value="Genomic_DNA"/>
</dbReference>
<dbReference type="OrthoDB" id="1626798at2759"/>
<dbReference type="AlphaFoldDB" id="A0A9Q0F7B3"/>
<reference evidence="3" key="2">
    <citation type="journal article" date="2023" name="Plants (Basel)">
        <title>Annotation of the Turnera subulata (Passifloraceae) Draft Genome Reveals the S-Locus Evolved after the Divergence of Turneroideae from Passifloroideae in a Stepwise Manner.</title>
        <authorList>
            <person name="Henning P.M."/>
            <person name="Roalson E.H."/>
            <person name="Mir W."/>
            <person name="McCubbin A.G."/>
            <person name="Shore J.S."/>
        </authorList>
    </citation>
    <scope>NUCLEOTIDE SEQUENCE</scope>
    <source>
        <strain evidence="3">F60SS</strain>
    </source>
</reference>
<sequence length="185" mass="21314">MGKTTTRVVPNSIILLEDLEADTYENWKACMMTYLEAQDLWDVIDHDPNNSYADEADRNKDCSKSNAAALLAIQASCAPEILAKVRNIRSAKLVWNTLAHMKEQEQKQGYSGQEEEEEEEKKQEHEKEKESKQRSEVIAGRLDSRGLPELEQPNEGIFVKERSVGWDHRVHRSIFKWSTPKSNRL</sequence>
<protein>
    <recommendedName>
        <fullName evidence="2">DUF4219 domain-containing protein</fullName>
    </recommendedName>
</protein>
<comment type="caution">
    <text evidence="3">The sequence shown here is derived from an EMBL/GenBank/DDBJ whole genome shotgun (WGS) entry which is preliminary data.</text>
</comment>
<keyword evidence="4" id="KW-1185">Reference proteome</keyword>
<reference evidence="3" key="1">
    <citation type="submission" date="2022-02" db="EMBL/GenBank/DDBJ databases">
        <authorList>
            <person name="Henning P.M."/>
            <person name="McCubbin A.G."/>
            <person name="Shore J.S."/>
        </authorList>
    </citation>
    <scope>NUCLEOTIDE SEQUENCE</scope>
    <source>
        <strain evidence="3">F60SS</strain>
        <tissue evidence="3">Leaves</tissue>
    </source>
</reference>
<accession>A0A9Q0F7B3</accession>
<feature type="compositionally biased region" description="Basic and acidic residues" evidence="1">
    <location>
        <begin position="120"/>
        <end position="135"/>
    </location>
</feature>
<evidence type="ECO:0000259" key="2">
    <source>
        <dbReference type="Pfam" id="PF13961"/>
    </source>
</evidence>
<evidence type="ECO:0000313" key="4">
    <source>
        <dbReference type="Proteomes" id="UP001141552"/>
    </source>
</evidence>
<feature type="region of interest" description="Disordered" evidence="1">
    <location>
        <begin position="104"/>
        <end position="154"/>
    </location>
</feature>
<proteinExistence type="predicted"/>
<gene>
    <name evidence="3" type="ORF">Tsubulata_049672</name>
</gene>
<evidence type="ECO:0000313" key="3">
    <source>
        <dbReference type="EMBL" id="KAJ4825036.1"/>
    </source>
</evidence>
<evidence type="ECO:0000256" key="1">
    <source>
        <dbReference type="SAM" id="MobiDB-lite"/>
    </source>
</evidence>
<dbReference type="Proteomes" id="UP001141552">
    <property type="component" value="Unassembled WGS sequence"/>
</dbReference>